<dbReference type="STRING" id="47500.AF333_30800"/>
<name>A0A0D1XPE0_ANEMI</name>
<dbReference type="Proteomes" id="UP000182836">
    <property type="component" value="Unassembled WGS sequence"/>
</dbReference>
<dbReference type="GO" id="GO:0020037">
    <property type="term" value="F:heme binding"/>
    <property type="evidence" value="ECO:0007669"/>
    <property type="project" value="TreeGrafter"/>
</dbReference>
<dbReference type="AlphaFoldDB" id="A0A0D1XPE0"/>
<evidence type="ECO:0000313" key="6">
    <source>
        <dbReference type="EMBL" id="SDI85543.1"/>
    </source>
</evidence>
<evidence type="ECO:0000313" key="5">
    <source>
        <dbReference type="EMBL" id="KON84321.1"/>
    </source>
</evidence>
<feature type="coiled-coil region" evidence="3">
    <location>
        <begin position="84"/>
        <end position="140"/>
    </location>
</feature>
<dbReference type="PROSITE" id="PS50905">
    <property type="entry name" value="FERRITIN_LIKE"/>
    <property type="match status" value="1"/>
</dbReference>
<dbReference type="EMBL" id="LGUG01000013">
    <property type="protein sequence ID" value="KON84321.1"/>
    <property type="molecule type" value="Genomic_DNA"/>
</dbReference>
<keyword evidence="3" id="KW-0175">Coiled coil</keyword>
<sequence length="144" mass="16187">MDQAVKTLIDGLNEDLANEYASVIMYTYNAATVSGLSRQVLKPFFEQEVPDELGHASYLAEKISMLGGIPVVKPAPVEQPKEVKAMLEQALKAETETIERYKQRLEQADAVGEIALKVQLEDMIADETRHKEELQRLLEDPRLC</sequence>
<evidence type="ECO:0000313" key="7">
    <source>
        <dbReference type="Proteomes" id="UP000037269"/>
    </source>
</evidence>
<evidence type="ECO:0000256" key="3">
    <source>
        <dbReference type="SAM" id="Coils"/>
    </source>
</evidence>
<dbReference type="InterPro" id="IPR012347">
    <property type="entry name" value="Ferritin-like"/>
</dbReference>
<dbReference type="GO" id="GO:0004322">
    <property type="term" value="F:ferroxidase activity"/>
    <property type="evidence" value="ECO:0007669"/>
    <property type="project" value="TreeGrafter"/>
</dbReference>
<reference evidence="5 7" key="1">
    <citation type="submission" date="2015-07" db="EMBL/GenBank/DDBJ databases">
        <title>Fjat-14205 dsm 2895.</title>
        <authorList>
            <person name="Liu B."/>
            <person name="Wang J."/>
            <person name="Zhu Y."/>
            <person name="Liu G."/>
            <person name="Chen Q."/>
            <person name="Chen Z."/>
            <person name="Lan J."/>
            <person name="Che J."/>
            <person name="Ge C."/>
            <person name="Shi H."/>
            <person name="Pan Z."/>
            <person name="Liu X."/>
        </authorList>
    </citation>
    <scope>NUCLEOTIDE SEQUENCE [LARGE SCALE GENOMIC DNA]</scope>
    <source>
        <strain evidence="5 7">DSM 2895</strain>
    </source>
</reference>
<keyword evidence="2" id="KW-0408">Iron</keyword>
<dbReference type="EMBL" id="FNED01000008">
    <property type="protein sequence ID" value="SDI85543.1"/>
    <property type="molecule type" value="Genomic_DNA"/>
</dbReference>
<reference evidence="6 8" key="2">
    <citation type="submission" date="2016-10" db="EMBL/GenBank/DDBJ databases">
        <authorList>
            <person name="de Groot N.N."/>
        </authorList>
    </citation>
    <scope>NUCLEOTIDE SEQUENCE [LARGE SCALE GENOMIC DNA]</scope>
    <source>
        <strain evidence="6 8">DSM 2895</strain>
    </source>
</reference>
<dbReference type="OrthoDB" id="9792238at2"/>
<dbReference type="GO" id="GO:0006879">
    <property type="term" value="P:intracellular iron ion homeostasis"/>
    <property type="evidence" value="ECO:0007669"/>
    <property type="project" value="UniProtKB-KW"/>
</dbReference>
<accession>A0A0D1XPE0</accession>
<evidence type="ECO:0000256" key="1">
    <source>
        <dbReference type="ARBA" id="ARBA00022434"/>
    </source>
</evidence>
<organism evidence="5 7">
    <name type="scientific">Aneurinibacillus migulanus</name>
    <name type="common">Bacillus migulanus</name>
    <dbReference type="NCBI Taxonomy" id="47500"/>
    <lineage>
        <taxon>Bacteria</taxon>
        <taxon>Bacillati</taxon>
        <taxon>Bacillota</taxon>
        <taxon>Bacilli</taxon>
        <taxon>Bacillales</taxon>
        <taxon>Paenibacillaceae</taxon>
        <taxon>Aneurinibacillus group</taxon>
        <taxon>Aneurinibacillus</taxon>
    </lineage>
</organism>
<dbReference type="PATRIC" id="fig|47500.12.peg.6467"/>
<dbReference type="GeneID" id="42309514"/>
<proteinExistence type="predicted"/>
<evidence type="ECO:0000256" key="2">
    <source>
        <dbReference type="ARBA" id="ARBA00023004"/>
    </source>
</evidence>
<feature type="domain" description="Ferritin-like diiron" evidence="4">
    <location>
        <begin position="2"/>
        <end position="144"/>
    </location>
</feature>
<dbReference type="RefSeq" id="WP_043065797.1">
    <property type="nucleotide sequence ID" value="NZ_BJOA01000103.1"/>
</dbReference>
<dbReference type="Pfam" id="PF00210">
    <property type="entry name" value="Ferritin"/>
    <property type="match status" value="1"/>
</dbReference>
<evidence type="ECO:0000259" key="4">
    <source>
        <dbReference type="PROSITE" id="PS50905"/>
    </source>
</evidence>
<dbReference type="Proteomes" id="UP000037269">
    <property type="component" value="Unassembled WGS sequence"/>
</dbReference>
<keyword evidence="7" id="KW-1185">Reference proteome</keyword>
<dbReference type="InterPro" id="IPR009078">
    <property type="entry name" value="Ferritin-like_SF"/>
</dbReference>
<evidence type="ECO:0000313" key="8">
    <source>
        <dbReference type="Proteomes" id="UP000182836"/>
    </source>
</evidence>
<dbReference type="GO" id="GO:0008199">
    <property type="term" value="F:ferric iron binding"/>
    <property type="evidence" value="ECO:0007669"/>
    <property type="project" value="InterPro"/>
</dbReference>
<dbReference type="PANTHER" id="PTHR30295:SF0">
    <property type="entry name" value="BACTERIOFERRITIN"/>
    <property type="match status" value="1"/>
</dbReference>
<keyword evidence="1" id="KW-0409">Iron storage</keyword>
<dbReference type="GO" id="GO:0005829">
    <property type="term" value="C:cytosol"/>
    <property type="evidence" value="ECO:0007669"/>
    <property type="project" value="TreeGrafter"/>
</dbReference>
<gene>
    <name evidence="5" type="ORF">AF333_30800</name>
    <name evidence="6" type="ORF">SAMN04487909_108179</name>
</gene>
<dbReference type="InterPro" id="IPR008331">
    <property type="entry name" value="Ferritin_DPS_dom"/>
</dbReference>
<dbReference type="PANTHER" id="PTHR30295">
    <property type="entry name" value="BACTERIOFERRITIN"/>
    <property type="match status" value="1"/>
</dbReference>
<dbReference type="CDD" id="cd00657">
    <property type="entry name" value="Ferritin_like"/>
    <property type="match status" value="1"/>
</dbReference>
<dbReference type="Gene3D" id="1.20.1260.10">
    <property type="match status" value="1"/>
</dbReference>
<dbReference type="SUPFAM" id="SSF47240">
    <property type="entry name" value="Ferritin-like"/>
    <property type="match status" value="1"/>
</dbReference>
<protein>
    <submittedName>
        <fullName evidence="5">Bacterioferritin</fullName>
    </submittedName>
</protein>
<dbReference type="InterPro" id="IPR009040">
    <property type="entry name" value="Ferritin-like_diiron"/>
</dbReference>